<proteinExistence type="predicted"/>
<sequence length="86" mass="9375">MMIKSVVSSSNLSLMASYSCRGIIVRYPDIGNLSANKILERSQCGEEHQKDDIDREKLGPDEVGFKRADGASLSTISVVSVEARVD</sequence>
<name>A0A166D876_9AGAM</name>
<reference evidence="1 2" key="1">
    <citation type="journal article" date="2016" name="Mol. Biol. Evol.">
        <title>Comparative Genomics of Early-Diverging Mushroom-Forming Fungi Provides Insights into the Origins of Lignocellulose Decay Capabilities.</title>
        <authorList>
            <person name="Nagy L.G."/>
            <person name="Riley R."/>
            <person name="Tritt A."/>
            <person name="Adam C."/>
            <person name="Daum C."/>
            <person name="Floudas D."/>
            <person name="Sun H."/>
            <person name="Yadav J.S."/>
            <person name="Pangilinan J."/>
            <person name="Larsson K.H."/>
            <person name="Matsuura K."/>
            <person name="Barry K."/>
            <person name="Labutti K."/>
            <person name="Kuo R."/>
            <person name="Ohm R.A."/>
            <person name="Bhattacharya S.S."/>
            <person name="Shirouzu T."/>
            <person name="Yoshinaga Y."/>
            <person name="Martin F.M."/>
            <person name="Grigoriev I.V."/>
            <person name="Hibbett D.S."/>
        </authorList>
    </citation>
    <scope>NUCLEOTIDE SEQUENCE [LARGE SCALE GENOMIC DNA]</scope>
    <source>
        <strain evidence="1 2">HHB10207 ss-3</strain>
    </source>
</reference>
<organism evidence="1 2">
    <name type="scientific">Sistotremastrum suecicum HHB10207 ss-3</name>
    <dbReference type="NCBI Taxonomy" id="1314776"/>
    <lineage>
        <taxon>Eukaryota</taxon>
        <taxon>Fungi</taxon>
        <taxon>Dikarya</taxon>
        <taxon>Basidiomycota</taxon>
        <taxon>Agaricomycotina</taxon>
        <taxon>Agaricomycetes</taxon>
        <taxon>Sistotremastrales</taxon>
        <taxon>Sistotremastraceae</taxon>
        <taxon>Sistotremastrum</taxon>
    </lineage>
</organism>
<accession>A0A166D876</accession>
<evidence type="ECO:0000313" key="2">
    <source>
        <dbReference type="Proteomes" id="UP000076798"/>
    </source>
</evidence>
<keyword evidence="2" id="KW-1185">Reference proteome</keyword>
<dbReference type="AlphaFoldDB" id="A0A166D876"/>
<dbReference type="PROSITE" id="PS51257">
    <property type="entry name" value="PROKAR_LIPOPROTEIN"/>
    <property type="match status" value="1"/>
</dbReference>
<protein>
    <submittedName>
        <fullName evidence="1">Uncharacterized protein</fullName>
    </submittedName>
</protein>
<dbReference type="Proteomes" id="UP000076798">
    <property type="component" value="Unassembled WGS sequence"/>
</dbReference>
<evidence type="ECO:0000313" key="1">
    <source>
        <dbReference type="EMBL" id="KZT38240.1"/>
    </source>
</evidence>
<gene>
    <name evidence="1" type="ORF">SISSUDRAFT_1047351</name>
</gene>
<dbReference type="EMBL" id="KV428067">
    <property type="protein sequence ID" value="KZT38240.1"/>
    <property type="molecule type" value="Genomic_DNA"/>
</dbReference>